<evidence type="ECO:0000259" key="21">
    <source>
        <dbReference type="PROSITE" id="PS50026"/>
    </source>
</evidence>
<dbReference type="SMART" id="SM00108">
    <property type="entry name" value="B_lectin"/>
    <property type="match status" value="1"/>
</dbReference>
<dbReference type="Gene3D" id="1.10.510.10">
    <property type="entry name" value="Transferase(Phosphotransferase) domain 1"/>
    <property type="match status" value="1"/>
</dbReference>
<evidence type="ECO:0000256" key="11">
    <source>
        <dbReference type="ARBA" id="ARBA00023180"/>
    </source>
</evidence>
<dbReference type="InterPro" id="IPR008271">
    <property type="entry name" value="Ser/Thr_kinase_AS"/>
</dbReference>
<keyword evidence="25" id="KW-1185">Reference proteome</keyword>
<dbReference type="InterPro" id="IPR017441">
    <property type="entry name" value="Protein_kinase_ATP_BS"/>
</dbReference>
<dbReference type="EC" id="2.7.11.1" evidence="14"/>
<evidence type="ECO:0000256" key="18">
    <source>
        <dbReference type="SAM" id="Phobius"/>
    </source>
</evidence>
<keyword evidence="9 14" id="KW-0067">ATP-binding</keyword>
<evidence type="ECO:0000256" key="2">
    <source>
        <dbReference type="ARBA" id="ARBA00022475"/>
    </source>
</evidence>
<dbReference type="InterPro" id="IPR001480">
    <property type="entry name" value="Bulb-type_lectin_dom"/>
</dbReference>
<comment type="similarity">
    <text evidence="14">Belongs to the protein kinase superfamily. Ser/Thr protein kinase family.</text>
</comment>
<dbReference type="SUPFAM" id="SSF51110">
    <property type="entry name" value="alpha-D-mannose-specific plant lectins"/>
    <property type="match status" value="1"/>
</dbReference>
<dbReference type="AlphaFoldDB" id="A0AAX6DKA4"/>
<dbReference type="SUPFAM" id="SSF57414">
    <property type="entry name" value="Hairpin loop containing domain-like"/>
    <property type="match status" value="1"/>
</dbReference>
<dbReference type="PROSITE" id="PS50026">
    <property type="entry name" value="EGF_3"/>
    <property type="match status" value="1"/>
</dbReference>
<dbReference type="PANTHER" id="PTHR27002">
    <property type="entry name" value="RECEPTOR-LIKE SERINE/THREONINE-PROTEIN KINASE SD1-8"/>
    <property type="match status" value="1"/>
</dbReference>
<dbReference type="PROSITE" id="PS50948">
    <property type="entry name" value="PAN"/>
    <property type="match status" value="1"/>
</dbReference>
<keyword evidence="8 14" id="KW-0418">Kinase</keyword>
<dbReference type="InterPro" id="IPR036426">
    <property type="entry name" value="Bulb-type_lectin_dom_sf"/>
</dbReference>
<dbReference type="CDD" id="cd00028">
    <property type="entry name" value="B_lectin"/>
    <property type="match status" value="1"/>
</dbReference>
<dbReference type="InterPro" id="IPR000858">
    <property type="entry name" value="S_locus_glycoprot_dom"/>
</dbReference>
<sequence length="814" mass="88096">MKSMLLVVVLFSILSSSTARDTLTATQPLAGSDTLVSPGGGFALGFFTQPAGSSNRYLGIWFNNITDHRIVWVANRDSPVVTSTGTLSITANGTMAITDTQSNVVWSAAAAAGGGGGGNGSSTAGQVAQLLDNGNLVITSPQGQGTQNSSYGWQSFDFPTDTLLAGMKLGLDRTTGLSRNLTAWKAAGDPSGGDYYVAMDSDTDIYLYSAASKKIWRSGSSDGINLSKSGVNYRYVNTAQELSFSFQPPADKLVILAASPSGKAQWLAWSPGSGSWETISEEPSNQCDTYGHCGPNGVCDTNASPTCSCLQGYVPKSPAKWASADWADGCVRKTGFDCRNGTDGFSTVSGAKLPEAPRSLWTTAFSLDECRLMCLRNCSCTAYAMDGSKSGCVIWVTASLLDVATISGFEQDLYVRAAAVDLVSPVQPHKKKSATTVIIVALLSGSALLIACLACFLCKRKRRRKGATKLPISKSSESTEDLDVPIFDFHTIEAATDYFRHENTLGQGGFGTVYKGKLDNDQEIAVKRLAKSSQQGTEEFKNEVMLIAKLQNRNLVRLLGCCIQGEERMLIYEYMPNKSLDCFLFDKEKGALLNWQTRYQIIIGIARGLLYLHHDSRFRIIHRDLKVSNILLDKGMNPKISDFGMARLFGGDKTDFNTRKVVGTYGYMSPEYAMEGIFSLKSDVFSYGVLVLEIISGKKNRGAYAVSAYMNLVAHAWSLWNEGRALELVDGSMGNSFSINDVIRCIKVGLLCVQEHPEDRPLMSSVIVMLGTDIVSLPEPKQPGFVARTCHSEQEPSSSKQDSCNDLTNTLNPR</sequence>
<dbReference type="Proteomes" id="UP001140949">
    <property type="component" value="Unassembled WGS sequence"/>
</dbReference>
<dbReference type="Pfam" id="PF08276">
    <property type="entry name" value="PAN_2"/>
    <property type="match status" value="1"/>
</dbReference>
<evidence type="ECO:0000256" key="10">
    <source>
        <dbReference type="ARBA" id="ARBA00023157"/>
    </source>
</evidence>
<evidence type="ECO:0000256" key="5">
    <source>
        <dbReference type="ARBA" id="ARBA00022679"/>
    </source>
</evidence>
<dbReference type="GO" id="GO:0004674">
    <property type="term" value="F:protein serine/threonine kinase activity"/>
    <property type="evidence" value="ECO:0007669"/>
    <property type="project" value="UniProtKB-KW"/>
</dbReference>
<keyword evidence="3 14" id="KW-0723">Serine/threonine-protein kinase</keyword>
<comment type="caution">
    <text evidence="24">The sequence shown here is derived from an EMBL/GenBank/DDBJ whole genome shotgun (WGS) entry which is preliminary data.</text>
</comment>
<feature type="domain" description="Bulb-type lectin" evidence="22">
    <location>
        <begin position="20"/>
        <end position="151"/>
    </location>
</feature>
<evidence type="ECO:0000256" key="9">
    <source>
        <dbReference type="ARBA" id="ARBA00022840"/>
    </source>
</evidence>
<proteinExistence type="inferred from homology"/>
<dbReference type="FunFam" id="3.30.200.20:FF:000195">
    <property type="entry name" value="G-type lectin S-receptor-like serine/threonine-protein kinase"/>
    <property type="match status" value="1"/>
</dbReference>
<dbReference type="InterPro" id="IPR024171">
    <property type="entry name" value="SRK-like_kinase"/>
</dbReference>
<dbReference type="InterPro" id="IPR003609">
    <property type="entry name" value="Pan_app"/>
</dbReference>
<feature type="domain" description="Protein kinase" evidence="20">
    <location>
        <begin position="499"/>
        <end position="785"/>
    </location>
</feature>
<evidence type="ECO:0000256" key="1">
    <source>
        <dbReference type="ARBA" id="ARBA00004251"/>
    </source>
</evidence>
<evidence type="ECO:0000256" key="14">
    <source>
        <dbReference type="PIRNR" id="PIRNR000641"/>
    </source>
</evidence>
<dbReference type="CDD" id="cd01098">
    <property type="entry name" value="PAN_AP_plant"/>
    <property type="match status" value="1"/>
</dbReference>
<feature type="chain" id="PRO_5043657469" description="Receptor-like serine/threonine-protein kinase" evidence="19">
    <location>
        <begin position="20"/>
        <end position="814"/>
    </location>
</feature>
<comment type="catalytic activity">
    <reaction evidence="13 14">
        <text>L-seryl-[protein] + ATP = O-phospho-L-seryl-[protein] + ADP + H(+)</text>
        <dbReference type="Rhea" id="RHEA:17989"/>
        <dbReference type="Rhea" id="RHEA-COMP:9863"/>
        <dbReference type="Rhea" id="RHEA-COMP:11604"/>
        <dbReference type="ChEBI" id="CHEBI:15378"/>
        <dbReference type="ChEBI" id="CHEBI:29999"/>
        <dbReference type="ChEBI" id="CHEBI:30616"/>
        <dbReference type="ChEBI" id="CHEBI:83421"/>
        <dbReference type="ChEBI" id="CHEBI:456216"/>
        <dbReference type="EC" id="2.7.11.1"/>
    </reaction>
</comment>
<protein>
    <recommendedName>
        <fullName evidence="14">Receptor-like serine/threonine-protein kinase</fullName>
        <ecNumber evidence="14">2.7.11.1</ecNumber>
    </recommendedName>
</protein>
<keyword evidence="18" id="KW-0812">Transmembrane</keyword>
<evidence type="ECO:0000256" key="19">
    <source>
        <dbReference type="SAM" id="SignalP"/>
    </source>
</evidence>
<dbReference type="PROSITE" id="PS50927">
    <property type="entry name" value="BULB_LECTIN"/>
    <property type="match status" value="1"/>
</dbReference>
<dbReference type="SMART" id="SM00473">
    <property type="entry name" value="PAN_AP"/>
    <property type="match status" value="1"/>
</dbReference>
<dbReference type="GO" id="GO:0005524">
    <property type="term" value="F:ATP binding"/>
    <property type="evidence" value="ECO:0007669"/>
    <property type="project" value="UniProtKB-UniRule"/>
</dbReference>
<dbReference type="GO" id="GO:0048544">
    <property type="term" value="P:recognition of pollen"/>
    <property type="evidence" value="ECO:0007669"/>
    <property type="project" value="InterPro"/>
</dbReference>
<dbReference type="SUPFAM" id="SSF56112">
    <property type="entry name" value="Protein kinase-like (PK-like)"/>
    <property type="match status" value="1"/>
</dbReference>
<evidence type="ECO:0000256" key="4">
    <source>
        <dbReference type="ARBA" id="ARBA00022536"/>
    </source>
</evidence>
<dbReference type="GO" id="GO:0051707">
    <property type="term" value="P:response to other organism"/>
    <property type="evidence" value="ECO:0007669"/>
    <property type="project" value="UniProtKB-ARBA"/>
</dbReference>
<comment type="catalytic activity">
    <reaction evidence="12 14">
        <text>L-threonyl-[protein] + ATP = O-phospho-L-threonyl-[protein] + ADP + H(+)</text>
        <dbReference type="Rhea" id="RHEA:46608"/>
        <dbReference type="Rhea" id="RHEA-COMP:11060"/>
        <dbReference type="Rhea" id="RHEA-COMP:11605"/>
        <dbReference type="ChEBI" id="CHEBI:15378"/>
        <dbReference type="ChEBI" id="CHEBI:30013"/>
        <dbReference type="ChEBI" id="CHEBI:30616"/>
        <dbReference type="ChEBI" id="CHEBI:61977"/>
        <dbReference type="ChEBI" id="CHEBI:456216"/>
        <dbReference type="EC" id="2.7.11.1"/>
    </reaction>
</comment>
<accession>A0AAX6DKA4</accession>
<evidence type="ECO:0000256" key="13">
    <source>
        <dbReference type="ARBA" id="ARBA00048679"/>
    </source>
</evidence>
<dbReference type="Pfam" id="PF07714">
    <property type="entry name" value="PK_Tyr_Ser-Thr"/>
    <property type="match status" value="1"/>
</dbReference>
<dbReference type="GO" id="GO:0005886">
    <property type="term" value="C:plasma membrane"/>
    <property type="evidence" value="ECO:0007669"/>
    <property type="project" value="UniProtKB-SubCell"/>
</dbReference>
<dbReference type="InterPro" id="IPR011009">
    <property type="entry name" value="Kinase-like_dom_sf"/>
</dbReference>
<keyword evidence="18" id="KW-0472">Membrane</keyword>
<reference evidence="24" key="1">
    <citation type="journal article" date="2023" name="GigaByte">
        <title>Genome assembly of the bearded iris, Iris pallida Lam.</title>
        <authorList>
            <person name="Bruccoleri R.E."/>
            <person name="Oakeley E.J."/>
            <person name="Faust A.M.E."/>
            <person name="Altorfer M."/>
            <person name="Dessus-Babus S."/>
            <person name="Burckhardt D."/>
            <person name="Oertli M."/>
            <person name="Naumann U."/>
            <person name="Petersen F."/>
            <person name="Wong J."/>
        </authorList>
    </citation>
    <scope>NUCLEOTIDE SEQUENCE</scope>
    <source>
        <strain evidence="24">GSM-AAB239-AS_SAM_17_03QT</strain>
    </source>
</reference>
<keyword evidence="5 14" id="KW-0808">Transferase</keyword>
<feature type="domain" description="Apple" evidence="23">
    <location>
        <begin position="338"/>
        <end position="418"/>
    </location>
</feature>
<feature type="binding site" evidence="16">
    <location>
        <position position="527"/>
    </location>
    <ligand>
        <name>ATP</name>
        <dbReference type="ChEBI" id="CHEBI:30616"/>
    </ligand>
</feature>
<reference evidence="24" key="2">
    <citation type="submission" date="2023-04" db="EMBL/GenBank/DDBJ databases">
        <authorList>
            <person name="Bruccoleri R.E."/>
            <person name="Oakeley E.J."/>
            <person name="Faust A.-M."/>
            <person name="Dessus-Babus S."/>
            <person name="Altorfer M."/>
            <person name="Burckhardt D."/>
            <person name="Oertli M."/>
            <person name="Naumann U."/>
            <person name="Petersen F."/>
            <person name="Wong J."/>
        </authorList>
    </citation>
    <scope>NUCLEOTIDE SEQUENCE</scope>
    <source>
        <strain evidence="24">GSM-AAB239-AS_SAM_17_03QT</strain>
        <tissue evidence="24">Leaf</tissue>
    </source>
</reference>
<gene>
    <name evidence="24" type="ORF">M6B38_240510</name>
</gene>
<evidence type="ECO:0000256" key="3">
    <source>
        <dbReference type="ARBA" id="ARBA00022527"/>
    </source>
</evidence>
<keyword evidence="18" id="KW-1133">Transmembrane helix</keyword>
<feature type="domain" description="EGF-like" evidence="21">
    <location>
        <begin position="283"/>
        <end position="319"/>
    </location>
</feature>
<dbReference type="InterPro" id="IPR000719">
    <property type="entry name" value="Prot_kinase_dom"/>
</dbReference>
<feature type="signal peptide" evidence="19">
    <location>
        <begin position="1"/>
        <end position="19"/>
    </location>
</feature>
<keyword evidence="6 19" id="KW-0732">Signal</keyword>
<dbReference type="PANTHER" id="PTHR27002:SF616">
    <property type="entry name" value="RECEPTOR-LIKE SERINE_THREONINE-PROTEIN KINASE"/>
    <property type="match status" value="1"/>
</dbReference>
<dbReference type="InterPro" id="IPR001245">
    <property type="entry name" value="Ser-Thr/Tyr_kinase_cat_dom"/>
</dbReference>
<dbReference type="Pfam" id="PF01453">
    <property type="entry name" value="B_lectin"/>
    <property type="match status" value="1"/>
</dbReference>
<dbReference type="Gene3D" id="3.30.200.20">
    <property type="entry name" value="Phosphorylase Kinase, domain 1"/>
    <property type="match status" value="1"/>
</dbReference>
<dbReference type="SMART" id="SM00220">
    <property type="entry name" value="S_TKc"/>
    <property type="match status" value="1"/>
</dbReference>
<dbReference type="Gene3D" id="2.90.10.10">
    <property type="entry name" value="Bulb-type lectin domain"/>
    <property type="match status" value="1"/>
</dbReference>
<name>A0AAX6DKA4_IRIPA</name>
<keyword evidence="24" id="KW-0675">Receptor</keyword>
<evidence type="ECO:0000259" key="23">
    <source>
        <dbReference type="PROSITE" id="PS50948"/>
    </source>
</evidence>
<dbReference type="EMBL" id="JANAVB010044017">
    <property type="protein sequence ID" value="KAJ6792210.1"/>
    <property type="molecule type" value="Genomic_DNA"/>
</dbReference>
<organism evidence="24 25">
    <name type="scientific">Iris pallida</name>
    <name type="common">Sweet iris</name>
    <dbReference type="NCBI Taxonomy" id="29817"/>
    <lineage>
        <taxon>Eukaryota</taxon>
        <taxon>Viridiplantae</taxon>
        <taxon>Streptophyta</taxon>
        <taxon>Embryophyta</taxon>
        <taxon>Tracheophyta</taxon>
        <taxon>Spermatophyta</taxon>
        <taxon>Magnoliopsida</taxon>
        <taxon>Liliopsida</taxon>
        <taxon>Asparagales</taxon>
        <taxon>Iridaceae</taxon>
        <taxon>Iridoideae</taxon>
        <taxon>Irideae</taxon>
        <taxon>Iris</taxon>
    </lineage>
</organism>
<comment type="caution">
    <text evidence="15">Lacks conserved residue(s) required for the propagation of feature annotation.</text>
</comment>
<evidence type="ECO:0000259" key="20">
    <source>
        <dbReference type="PROSITE" id="PS50011"/>
    </source>
</evidence>
<evidence type="ECO:0000313" key="25">
    <source>
        <dbReference type="Proteomes" id="UP001140949"/>
    </source>
</evidence>
<dbReference type="PROSITE" id="PS50011">
    <property type="entry name" value="PROTEIN_KINASE_DOM"/>
    <property type="match status" value="1"/>
</dbReference>
<feature type="transmembrane region" description="Helical" evidence="18">
    <location>
        <begin position="437"/>
        <end position="458"/>
    </location>
</feature>
<keyword evidence="2" id="KW-1003">Cell membrane</keyword>
<dbReference type="PROSITE" id="PS00107">
    <property type="entry name" value="PROTEIN_KINASE_ATP"/>
    <property type="match status" value="1"/>
</dbReference>
<evidence type="ECO:0000259" key="22">
    <source>
        <dbReference type="PROSITE" id="PS50927"/>
    </source>
</evidence>
<dbReference type="FunFam" id="1.10.510.10:FF:000060">
    <property type="entry name" value="G-type lectin S-receptor-like serine/threonine-protein kinase"/>
    <property type="match status" value="1"/>
</dbReference>
<keyword evidence="10" id="KW-1015">Disulfide bond</keyword>
<keyword evidence="11" id="KW-0325">Glycoprotein</keyword>
<dbReference type="InterPro" id="IPR000742">
    <property type="entry name" value="EGF"/>
</dbReference>
<feature type="compositionally biased region" description="Polar residues" evidence="17">
    <location>
        <begin position="795"/>
        <end position="814"/>
    </location>
</feature>
<evidence type="ECO:0000313" key="24">
    <source>
        <dbReference type="EMBL" id="KAJ6792210.1"/>
    </source>
</evidence>
<dbReference type="PROSITE" id="PS00108">
    <property type="entry name" value="PROTEIN_KINASE_ST"/>
    <property type="match status" value="1"/>
</dbReference>
<evidence type="ECO:0000256" key="12">
    <source>
        <dbReference type="ARBA" id="ARBA00047899"/>
    </source>
</evidence>
<dbReference type="PIRSF" id="PIRSF000641">
    <property type="entry name" value="SRK"/>
    <property type="match status" value="1"/>
</dbReference>
<evidence type="ECO:0000256" key="6">
    <source>
        <dbReference type="ARBA" id="ARBA00022729"/>
    </source>
</evidence>
<evidence type="ECO:0000256" key="8">
    <source>
        <dbReference type="ARBA" id="ARBA00022777"/>
    </source>
</evidence>
<dbReference type="CDD" id="cd14066">
    <property type="entry name" value="STKc_IRAK"/>
    <property type="match status" value="1"/>
</dbReference>
<keyword evidence="4 15" id="KW-0245">EGF-like domain</keyword>
<feature type="region of interest" description="Disordered" evidence="17">
    <location>
        <begin position="792"/>
        <end position="814"/>
    </location>
</feature>
<evidence type="ECO:0000256" key="15">
    <source>
        <dbReference type="PROSITE-ProRule" id="PRU00076"/>
    </source>
</evidence>
<dbReference type="Pfam" id="PF00954">
    <property type="entry name" value="S_locus_glycop"/>
    <property type="match status" value="1"/>
</dbReference>
<evidence type="ECO:0000256" key="7">
    <source>
        <dbReference type="ARBA" id="ARBA00022741"/>
    </source>
</evidence>
<keyword evidence="7 14" id="KW-0547">Nucleotide-binding</keyword>
<evidence type="ECO:0000256" key="16">
    <source>
        <dbReference type="PROSITE-ProRule" id="PRU10141"/>
    </source>
</evidence>
<evidence type="ECO:0000256" key="17">
    <source>
        <dbReference type="SAM" id="MobiDB-lite"/>
    </source>
</evidence>
<comment type="subcellular location">
    <subcellularLocation>
        <location evidence="1">Cell membrane</location>
        <topology evidence="1">Single-pass type I membrane protein</topology>
    </subcellularLocation>
</comment>